<organism evidence="1 2">
    <name type="scientific">Aggregatimonas sangjinii</name>
    <dbReference type="NCBI Taxonomy" id="2583587"/>
    <lineage>
        <taxon>Bacteria</taxon>
        <taxon>Pseudomonadati</taxon>
        <taxon>Bacteroidota</taxon>
        <taxon>Flavobacteriia</taxon>
        <taxon>Flavobacteriales</taxon>
        <taxon>Flavobacteriaceae</taxon>
        <taxon>Aggregatimonas</taxon>
    </lineage>
</organism>
<dbReference type="OrthoDB" id="1488184at2"/>
<gene>
    <name evidence="1" type="ORF">FGM00_12910</name>
</gene>
<dbReference type="Proteomes" id="UP000310017">
    <property type="component" value="Chromosome"/>
</dbReference>
<dbReference type="EMBL" id="CP040710">
    <property type="protein sequence ID" value="QCX00967.1"/>
    <property type="molecule type" value="Genomic_DNA"/>
</dbReference>
<dbReference type="Pfam" id="PF19268">
    <property type="entry name" value="CIS_TMP"/>
    <property type="match status" value="1"/>
</dbReference>
<evidence type="ECO:0000313" key="2">
    <source>
        <dbReference type="Proteomes" id="UP000310017"/>
    </source>
</evidence>
<protein>
    <submittedName>
        <fullName evidence="1">Uncharacterized protein</fullName>
    </submittedName>
</protein>
<name>A0A5B7SQX2_9FLAO</name>
<dbReference type="AlphaFoldDB" id="A0A5B7SQX2"/>
<reference evidence="1 2" key="1">
    <citation type="submission" date="2019-05" db="EMBL/GenBank/DDBJ databases">
        <title>Genome sequencing of F202Z8.</title>
        <authorList>
            <person name="Kwon Y.M."/>
        </authorList>
    </citation>
    <scope>NUCLEOTIDE SEQUENCE [LARGE SCALE GENOMIC DNA]</scope>
    <source>
        <strain evidence="1 2">F202Z8</strain>
    </source>
</reference>
<dbReference type="KEGG" id="asag:FGM00_12910"/>
<evidence type="ECO:0000313" key="1">
    <source>
        <dbReference type="EMBL" id="QCX00967.1"/>
    </source>
</evidence>
<sequence length="478" mass="54112">MSNPISDLMGGIRQNNIQEAQLDFKIQNLATDGINGNDFVAWAKTNILEVLDCLATEYTKPETVVLMEELTLDLQLTVQNDLFSEGEKVRDTISRQLRAALKKALAENNISCLTHAHHNAKLVLGYLEQGLLTSCVSDEEWDGMVTSFYGELAVNQEVRFKWVQTIKNKHAFIRFFRLKSVPEQHELVAQLTSEIKVMQRINAYLKLFTANPDYFLSLPLIEFYYTLFTFLPNNNWSLGAVLQLMVVQHMIPDKITSQNLTIPKIILAEVSAALEQAPTLKDHPFGNSTEREEQGIKEVPGKNTATMQHGTEVGAYIGQAGLVLLAHFLPQFLKKVGYLNEKGQLIDAVEVPILFHYMATGESSAPEWKLTLPKILAGLDPGEHCNTALRPVKNLDTEITEFLKAIIGHWKALKNTSPDGLRETFLVREGVLKSKNGFYYLHIPEQTVDILLPYIPWNYTTIRLQWMQNILFVAWNKS</sequence>
<dbReference type="RefSeq" id="WP_138853310.1">
    <property type="nucleotide sequence ID" value="NZ_CP040710.1"/>
</dbReference>
<dbReference type="InterPro" id="IPR045538">
    <property type="entry name" value="CIS_TMP"/>
</dbReference>
<proteinExistence type="predicted"/>
<accession>A0A5B7SQX2</accession>
<keyword evidence="2" id="KW-1185">Reference proteome</keyword>